<dbReference type="PANTHER" id="PTHR43197">
    <property type="entry name" value="UTP--GLUCOSE-1-PHOSPHATE URIDYLYLTRANSFERASE"/>
    <property type="match status" value="1"/>
</dbReference>
<organism evidence="7 8">
    <name type="scientific">Candidatus Zambryskibacteria bacterium RIFCSPHIGHO2_02_38_10.5</name>
    <dbReference type="NCBI Taxonomy" id="1802742"/>
    <lineage>
        <taxon>Bacteria</taxon>
        <taxon>Candidatus Zambryskiibacteriota</taxon>
    </lineage>
</organism>
<dbReference type="GO" id="GO:0003983">
    <property type="term" value="F:UTP:glucose-1-phosphate uridylyltransferase activity"/>
    <property type="evidence" value="ECO:0007669"/>
    <property type="project" value="UniProtKB-EC"/>
</dbReference>
<dbReference type="EC" id="2.7.7.9" evidence="2"/>
<dbReference type="EMBL" id="MHVL01000028">
    <property type="protein sequence ID" value="OHA93038.1"/>
    <property type="molecule type" value="Genomic_DNA"/>
</dbReference>
<dbReference type="InterPro" id="IPR029044">
    <property type="entry name" value="Nucleotide-diphossugar_trans"/>
</dbReference>
<feature type="domain" description="Nucleotidyl transferase" evidence="6">
    <location>
        <begin position="15"/>
        <end position="274"/>
    </location>
</feature>
<accession>A0A1G2T7P5</accession>
<sequence length="297" mass="33593">MASKHPITKLIVPLAGLGTRFAPSSTAYPKELTHLVDKPILQYLVEEAVESGIKEIIFILNQSKDSIQKYFSPKYQDAYLEKAFSKPDDAPEDLIKLHELIKKIKFRYIKKQSTLGDGHSILFARPFIKSNEAFVVSMGDLLGFDDHPFIQQLMEVYEEKNVPVVSVEKVPLEATSRFGVIKPKKSKGRLHQVVDIIEKPGPALAPSRLILTGKYILTPEFFSILENLVKNHTNGEVKLADALKVYSHTHEMYAYECKGKIQDTGNKLDFIRATINFGITHPKFAKPLKKFIKSLKL</sequence>
<protein>
    <recommendedName>
        <fullName evidence="2">UTP--glucose-1-phosphate uridylyltransferase</fullName>
        <ecNumber evidence="2">2.7.7.9</ecNumber>
    </recommendedName>
</protein>
<proteinExistence type="inferred from homology"/>
<dbReference type="PANTHER" id="PTHR43197:SF1">
    <property type="entry name" value="UTP--GLUCOSE-1-PHOSPHATE URIDYLYLTRANSFERASE"/>
    <property type="match status" value="1"/>
</dbReference>
<keyword evidence="4" id="KW-0548">Nucleotidyltransferase</keyword>
<dbReference type="SUPFAM" id="SSF53448">
    <property type="entry name" value="Nucleotide-diphospho-sugar transferases"/>
    <property type="match status" value="1"/>
</dbReference>
<evidence type="ECO:0000313" key="7">
    <source>
        <dbReference type="EMBL" id="OHA93038.1"/>
    </source>
</evidence>
<comment type="catalytic activity">
    <reaction evidence="5">
        <text>alpha-D-glucose 1-phosphate + UTP + H(+) = UDP-alpha-D-glucose + diphosphate</text>
        <dbReference type="Rhea" id="RHEA:19889"/>
        <dbReference type="ChEBI" id="CHEBI:15378"/>
        <dbReference type="ChEBI" id="CHEBI:33019"/>
        <dbReference type="ChEBI" id="CHEBI:46398"/>
        <dbReference type="ChEBI" id="CHEBI:58601"/>
        <dbReference type="ChEBI" id="CHEBI:58885"/>
        <dbReference type="EC" id="2.7.7.9"/>
    </reaction>
</comment>
<evidence type="ECO:0000256" key="2">
    <source>
        <dbReference type="ARBA" id="ARBA00012415"/>
    </source>
</evidence>
<dbReference type="InterPro" id="IPR005771">
    <property type="entry name" value="GalU_uridylyltTrfase_bac/arc"/>
</dbReference>
<evidence type="ECO:0000256" key="1">
    <source>
        <dbReference type="ARBA" id="ARBA00006890"/>
    </source>
</evidence>
<evidence type="ECO:0000313" key="8">
    <source>
        <dbReference type="Proteomes" id="UP000179264"/>
    </source>
</evidence>
<gene>
    <name evidence="7" type="ORF">A2W58_02105</name>
</gene>
<comment type="caution">
    <text evidence="7">The sequence shown here is derived from an EMBL/GenBank/DDBJ whole genome shotgun (WGS) entry which is preliminary data.</text>
</comment>
<evidence type="ECO:0000256" key="4">
    <source>
        <dbReference type="ARBA" id="ARBA00022695"/>
    </source>
</evidence>
<name>A0A1G2T7P5_9BACT</name>
<evidence type="ECO:0000256" key="5">
    <source>
        <dbReference type="ARBA" id="ARBA00048128"/>
    </source>
</evidence>
<dbReference type="GO" id="GO:0006011">
    <property type="term" value="P:UDP-alpha-D-glucose metabolic process"/>
    <property type="evidence" value="ECO:0007669"/>
    <property type="project" value="InterPro"/>
</dbReference>
<dbReference type="Gene3D" id="3.90.550.10">
    <property type="entry name" value="Spore Coat Polysaccharide Biosynthesis Protein SpsA, Chain A"/>
    <property type="match status" value="1"/>
</dbReference>
<dbReference type="AlphaFoldDB" id="A0A1G2T7P5"/>
<dbReference type="Proteomes" id="UP000179264">
    <property type="component" value="Unassembled WGS sequence"/>
</dbReference>
<evidence type="ECO:0000259" key="6">
    <source>
        <dbReference type="Pfam" id="PF00483"/>
    </source>
</evidence>
<evidence type="ECO:0000256" key="3">
    <source>
        <dbReference type="ARBA" id="ARBA00022679"/>
    </source>
</evidence>
<comment type="similarity">
    <text evidence="1">Belongs to the UDPGP type 2 family.</text>
</comment>
<keyword evidence="3" id="KW-0808">Transferase</keyword>
<reference evidence="7 8" key="1">
    <citation type="journal article" date="2016" name="Nat. Commun.">
        <title>Thousands of microbial genomes shed light on interconnected biogeochemical processes in an aquifer system.</title>
        <authorList>
            <person name="Anantharaman K."/>
            <person name="Brown C.T."/>
            <person name="Hug L.A."/>
            <person name="Sharon I."/>
            <person name="Castelle C.J."/>
            <person name="Probst A.J."/>
            <person name="Thomas B.C."/>
            <person name="Singh A."/>
            <person name="Wilkins M.J."/>
            <person name="Karaoz U."/>
            <person name="Brodie E.L."/>
            <person name="Williams K.H."/>
            <person name="Hubbard S.S."/>
            <person name="Banfield J.F."/>
        </authorList>
    </citation>
    <scope>NUCLEOTIDE SEQUENCE [LARGE SCALE GENOMIC DNA]</scope>
</reference>
<dbReference type="Pfam" id="PF00483">
    <property type="entry name" value="NTP_transferase"/>
    <property type="match status" value="1"/>
</dbReference>
<dbReference type="InterPro" id="IPR005835">
    <property type="entry name" value="NTP_transferase_dom"/>
</dbReference>